<comment type="function">
    <text evidence="15">Involved in base excision repair of DNA damaged by oxidation or by mutagenic agents. Acts as DNA glycosylase that recognizes and removes damaged bases. Has a preference for oxidized purines, such as 7,8-dihydro-8-oxoguanine (8-oxoG). Has AP (apurinic/apyrimidinic) lyase activity and introduces nicks in the DNA strand. Cleaves the DNA backbone by beta-delta elimination to generate a single-strand break at the site of the removed base with both 3'- and 5'-phosphates.</text>
</comment>
<keyword evidence="13 15" id="KW-0326">Glycosidase</keyword>
<keyword evidence="4 15" id="KW-0479">Metal-binding</keyword>
<evidence type="ECO:0000313" key="19">
    <source>
        <dbReference type="Proteomes" id="UP000288361"/>
    </source>
</evidence>
<dbReference type="Pfam" id="PF01149">
    <property type="entry name" value="Fapy_DNA_glyco"/>
    <property type="match status" value="1"/>
</dbReference>
<evidence type="ECO:0000313" key="18">
    <source>
        <dbReference type="EMBL" id="RUO64589.1"/>
    </source>
</evidence>
<keyword evidence="7 15" id="KW-0378">Hydrolase</keyword>
<dbReference type="InterPro" id="IPR035937">
    <property type="entry name" value="FPG_N"/>
</dbReference>
<protein>
    <recommendedName>
        <fullName evidence="15">Formamidopyrimidine-DNA glycosylase</fullName>
        <shortName evidence="15">Fapy-DNA glycosylase</shortName>
        <ecNumber evidence="15">3.2.2.23</ecNumber>
    </recommendedName>
    <alternativeName>
        <fullName evidence="15">DNA-(apurinic or apyrimidinic site) lyase MutM</fullName>
        <shortName evidence="15">AP lyase MutM</shortName>
        <ecNumber evidence="15">4.2.99.18</ecNumber>
    </alternativeName>
</protein>
<dbReference type="SMART" id="SM00898">
    <property type="entry name" value="Fapy_DNA_glyco"/>
    <property type="match status" value="1"/>
</dbReference>
<dbReference type="CDD" id="cd08966">
    <property type="entry name" value="EcFpg-like_N"/>
    <property type="match status" value="1"/>
</dbReference>
<dbReference type="InterPro" id="IPR015887">
    <property type="entry name" value="DNA_glyclase_Znf_dom_DNA_BS"/>
</dbReference>
<organism evidence="18 19">
    <name type="scientific">Idiomarina piscisalsi</name>
    <dbReference type="NCBI Taxonomy" id="1096243"/>
    <lineage>
        <taxon>Bacteria</taxon>
        <taxon>Pseudomonadati</taxon>
        <taxon>Pseudomonadota</taxon>
        <taxon>Gammaproteobacteria</taxon>
        <taxon>Alteromonadales</taxon>
        <taxon>Idiomarinaceae</taxon>
        <taxon>Idiomarina</taxon>
    </lineage>
</organism>
<evidence type="ECO:0000256" key="10">
    <source>
        <dbReference type="ARBA" id="ARBA00023204"/>
    </source>
</evidence>
<dbReference type="PANTHER" id="PTHR22993">
    <property type="entry name" value="FORMAMIDOPYRIMIDINE-DNA GLYCOSYLASE"/>
    <property type="match status" value="1"/>
</dbReference>
<dbReference type="SUPFAM" id="SSF57716">
    <property type="entry name" value="Glucocorticoid receptor-like (DNA-binding domain)"/>
    <property type="match status" value="1"/>
</dbReference>
<keyword evidence="6 15" id="KW-0863">Zinc-finger</keyword>
<dbReference type="PANTHER" id="PTHR22993:SF9">
    <property type="entry name" value="FORMAMIDOPYRIMIDINE-DNA GLYCOSYLASE"/>
    <property type="match status" value="1"/>
</dbReference>
<dbReference type="FunFam" id="1.10.8.50:FF:000003">
    <property type="entry name" value="Formamidopyrimidine-DNA glycosylase"/>
    <property type="match status" value="1"/>
</dbReference>
<keyword evidence="10 15" id="KW-0234">DNA repair</keyword>
<evidence type="ECO:0000256" key="14">
    <source>
        <dbReference type="ARBA" id="ARBA00044632"/>
    </source>
</evidence>
<evidence type="ECO:0000256" key="15">
    <source>
        <dbReference type="HAMAP-Rule" id="MF_00103"/>
    </source>
</evidence>
<dbReference type="GO" id="GO:0006284">
    <property type="term" value="P:base-excision repair"/>
    <property type="evidence" value="ECO:0007669"/>
    <property type="project" value="InterPro"/>
</dbReference>
<proteinExistence type="inferred from homology"/>
<comment type="catalytic activity">
    <reaction evidence="1 15">
        <text>Hydrolysis of DNA containing ring-opened 7-methylguanine residues, releasing 2,6-diamino-4-hydroxy-5-(N-methyl)formamidopyrimidine.</text>
        <dbReference type="EC" id="3.2.2.23"/>
    </reaction>
</comment>
<feature type="active site" description="Schiff-base intermediate with DNA" evidence="15">
    <location>
        <position position="2"/>
    </location>
</feature>
<dbReference type="InterPro" id="IPR010979">
    <property type="entry name" value="Ribosomal_uS13-like_H2TH"/>
</dbReference>
<feature type="active site" description="Proton donor" evidence="15">
    <location>
        <position position="3"/>
    </location>
</feature>
<accession>A0A432YST3</accession>
<keyword evidence="5 15" id="KW-0227">DNA damage</keyword>
<dbReference type="GO" id="GO:0003684">
    <property type="term" value="F:damaged DNA binding"/>
    <property type="evidence" value="ECO:0007669"/>
    <property type="project" value="InterPro"/>
</dbReference>
<dbReference type="Pfam" id="PF06831">
    <property type="entry name" value="H2TH"/>
    <property type="match status" value="1"/>
</dbReference>
<feature type="binding site" evidence="15">
    <location>
        <position position="151"/>
    </location>
    <ligand>
        <name>DNA</name>
        <dbReference type="ChEBI" id="CHEBI:16991"/>
    </ligand>
</feature>
<reference evidence="18 19" key="1">
    <citation type="journal article" date="2011" name="Front. Microbiol.">
        <title>Genomic signatures of strain selection and enhancement in Bacillus atrophaeus var. globigii, a historical biowarfare simulant.</title>
        <authorList>
            <person name="Gibbons H.S."/>
            <person name="Broomall S.M."/>
            <person name="McNew L.A."/>
            <person name="Daligault H."/>
            <person name="Chapman C."/>
            <person name="Bruce D."/>
            <person name="Karavis M."/>
            <person name="Krepps M."/>
            <person name="McGregor P.A."/>
            <person name="Hong C."/>
            <person name="Park K.H."/>
            <person name="Akmal A."/>
            <person name="Feldman A."/>
            <person name="Lin J.S."/>
            <person name="Chang W.E."/>
            <person name="Higgs B.W."/>
            <person name="Demirev P."/>
            <person name="Lindquist J."/>
            <person name="Liem A."/>
            <person name="Fochler E."/>
            <person name="Read T.D."/>
            <person name="Tapia R."/>
            <person name="Johnson S."/>
            <person name="Bishop-Lilly K.A."/>
            <person name="Detter C."/>
            <person name="Han C."/>
            <person name="Sozhamannan S."/>
            <person name="Rosenzweig C.N."/>
            <person name="Skowronski E.W."/>
        </authorList>
    </citation>
    <scope>NUCLEOTIDE SEQUENCE [LARGE SCALE GENOMIC DNA]</scope>
    <source>
        <strain evidence="18 19">TPS4-2</strain>
    </source>
</reference>
<keyword evidence="11 15" id="KW-0456">Lyase</keyword>
<dbReference type="InterPro" id="IPR010663">
    <property type="entry name" value="Znf_FPG/IleRS"/>
</dbReference>
<evidence type="ECO:0000256" key="12">
    <source>
        <dbReference type="ARBA" id="ARBA00023268"/>
    </source>
</evidence>
<feature type="active site" description="Proton donor; for delta-elimination activity" evidence="15">
    <location>
        <position position="260"/>
    </location>
</feature>
<dbReference type="NCBIfam" id="NF002211">
    <property type="entry name" value="PRK01103.1"/>
    <property type="match status" value="1"/>
</dbReference>
<evidence type="ECO:0000256" key="7">
    <source>
        <dbReference type="ARBA" id="ARBA00022801"/>
    </source>
</evidence>
<feature type="domain" description="FPG-type" evidence="16">
    <location>
        <begin position="236"/>
        <end position="270"/>
    </location>
</feature>
<keyword evidence="9 15" id="KW-0238">DNA-binding</keyword>
<evidence type="ECO:0000259" key="17">
    <source>
        <dbReference type="PROSITE" id="PS51068"/>
    </source>
</evidence>
<dbReference type="FunFam" id="3.20.190.10:FF:000001">
    <property type="entry name" value="Formamidopyrimidine-DNA glycosylase"/>
    <property type="match status" value="1"/>
</dbReference>
<keyword evidence="8 15" id="KW-0862">Zinc</keyword>
<dbReference type="GO" id="GO:0140078">
    <property type="term" value="F:class I DNA-(apurinic or apyrimidinic site) endonuclease activity"/>
    <property type="evidence" value="ECO:0007669"/>
    <property type="project" value="UniProtKB-EC"/>
</dbReference>
<dbReference type="GO" id="GO:0008270">
    <property type="term" value="F:zinc ion binding"/>
    <property type="evidence" value="ECO:0007669"/>
    <property type="project" value="UniProtKB-UniRule"/>
</dbReference>
<evidence type="ECO:0000256" key="13">
    <source>
        <dbReference type="ARBA" id="ARBA00023295"/>
    </source>
</evidence>
<dbReference type="Gene3D" id="1.10.8.50">
    <property type="match status" value="1"/>
</dbReference>
<dbReference type="AlphaFoldDB" id="A0A432YST3"/>
<evidence type="ECO:0000256" key="3">
    <source>
        <dbReference type="ARBA" id="ARBA00011245"/>
    </source>
</evidence>
<dbReference type="Proteomes" id="UP000288361">
    <property type="component" value="Unassembled WGS sequence"/>
</dbReference>
<gene>
    <name evidence="15" type="primary">mutM</name>
    <name evidence="15" type="synonym">fpg</name>
    <name evidence="18" type="ORF">CWI73_07820</name>
</gene>
<feature type="binding site" evidence="15">
    <location>
        <position position="90"/>
    </location>
    <ligand>
        <name>DNA</name>
        <dbReference type="ChEBI" id="CHEBI:16991"/>
    </ligand>
</feature>
<dbReference type="SMART" id="SM01232">
    <property type="entry name" value="H2TH"/>
    <property type="match status" value="1"/>
</dbReference>
<comment type="caution">
    <text evidence="18">The sequence shown here is derived from an EMBL/GenBank/DDBJ whole genome shotgun (WGS) entry which is preliminary data.</text>
</comment>
<dbReference type="RefSeq" id="WP_126752254.1">
    <property type="nucleotide sequence ID" value="NZ_JBHUMT010000001.1"/>
</dbReference>
<evidence type="ECO:0000256" key="6">
    <source>
        <dbReference type="ARBA" id="ARBA00022771"/>
    </source>
</evidence>
<name>A0A432YST3_9GAMM</name>
<dbReference type="InterPro" id="IPR020629">
    <property type="entry name" value="FPG_Glyclase"/>
</dbReference>
<dbReference type="GO" id="GO:0034039">
    <property type="term" value="F:8-oxo-7,8-dihydroguanine DNA N-glycosylase activity"/>
    <property type="evidence" value="ECO:0007669"/>
    <property type="project" value="TreeGrafter"/>
</dbReference>
<dbReference type="InterPro" id="IPR015886">
    <property type="entry name" value="H2TH_FPG"/>
</dbReference>
<keyword evidence="12 15" id="KW-0511">Multifunctional enzyme</keyword>
<dbReference type="PROSITE" id="PS01242">
    <property type="entry name" value="ZF_FPG_1"/>
    <property type="match status" value="1"/>
</dbReference>
<dbReference type="PROSITE" id="PS51068">
    <property type="entry name" value="FPG_CAT"/>
    <property type="match status" value="1"/>
</dbReference>
<dbReference type="Pfam" id="PF06827">
    <property type="entry name" value="zf-FPG_IleRS"/>
    <property type="match status" value="1"/>
</dbReference>
<dbReference type="EC" id="3.2.2.23" evidence="15"/>
<evidence type="ECO:0000256" key="8">
    <source>
        <dbReference type="ARBA" id="ARBA00022833"/>
    </source>
</evidence>
<dbReference type="NCBIfam" id="TIGR00577">
    <property type="entry name" value="fpg"/>
    <property type="match status" value="1"/>
</dbReference>
<dbReference type="SUPFAM" id="SSF46946">
    <property type="entry name" value="S13-like H2TH domain"/>
    <property type="match status" value="1"/>
</dbReference>
<dbReference type="SUPFAM" id="SSF81624">
    <property type="entry name" value="N-terminal domain of MutM-like DNA repair proteins"/>
    <property type="match status" value="1"/>
</dbReference>
<evidence type="ECO:0000256" key="1">
    <source>
        <dbReference type="ARBA" id="ARBA00001668"/>
    </source>
</evidence>
<evidence type="ECO:0000259" key="16">
    <source>
        <dbReference type="PROSITE" id="PS51066"/>
    </source>
</evidence>
<evidence type="ECO:0000256" key="9">
    <source>
        <dbReference type="ARBA" id="ARBA00023125"/>
    </source>
</evidence>
<dbReference type="InterPro" id="IPR000214">
    <property type="entry name" value="Znf_DNA_glyclase/AP_lyase"/>
</dbReference>
<comment type="similarity">
    <text evidence="2 15">Belongs to the FPG family.</text>
</comment>
<comment type="subunit">
    <text evidence="3 15">Monomer.</text>
</comment>
<comment type="cofactor">
    <cofactor evidence="15">
        <name>Zn(2+)</name>
        <dbReference type="ChEBI" id="CHEBI:29105"/>
    </cofactor>
    <text evidence="15">Binds 1 zinc ion per subunit.</text>
</comment>
<comment type="catalytic activity">
    <reaction evidence="14 15">
        <text>2'-deoxyribonucleotide-(2'-deoxyribose 5'-phosphate)-2'-deoxyribonucleotide-DNA = a 3'-end 2'-deoxyribonucleotide-(2,3-dehydro-2,3-deoxyribose 5'-phosphate)-DNA + a 5'-end 5'-phospho-2'-deoxyribonucleoside-DNA + H(+)</text>
        <dbReference type="Rhea" id="RHEA:66592"/>
        <dbReference type="Rhea" id="RHEA-COMP:13180"/>
        <dbReference type="Rhea" id="RHEA-COMP:16897"/>
        <dbReference type="Rhea" id="RHEA-COMP:17067"/>
        <dbReference type="ChEBI" id="CHEBI:15378"/>
        <dbReference type="ChEBI" id="CHEBI:136412"/>
        <dbReference type="ChEBI" id="CHEBI:157695"/>
        <dbReference type="ChEBI" id="CHEBI:167181"/>
        <dbReference type="EC" id="4.2.99.18"/>
    </reaction>
</comment>
<feature type="active site" description="Proton donor; for beta-elimination activity" evidence="15">
    <location>
        <position position="57"/>
    </location>
</feature>
<sequence length="270" mass="30730">MPELPEVEVSRLGISPHIEGHQIRHVNVRDSRLRWPVPETVKEVEGQTLLNVKRRAKYLLLETHAGTLILHLGMSGKLRVVPVETPFYKHDHISIEFDDRQSLRLNDPRRFGALLFTKEQPDVHDLLKHLGPEPLTDAFHADYLFEQSRKRTQPVKTFIMDNRVVVGVGNIYANEALFKAGINPKRAAGKISKQRYEKLVPIIKDTLAQAIEQGGTTLRDFTQVDGAPGYFAQKLQVYGRGGKLCMVCSQRLKEIRLGQRSTVYCTTCQR</sequence>
<evidence type="ECO:0000256" key="5">
    <source>
        <dbReference type="ARBA" id="ARBA00022763"/>
    </source>
</evidence>
<dbReference type="Gene3D" id="3.20.190.10">
    <property type="entry name" value="MutM-like, N-terminal"/>
    <property type="match status" value="1"/>
</dbReference>
<evidence type="ECO:0000256" key="4">
    <source>
        <dbReference type="ARBA" id="ARBA00022723"/>
    </source>
</evidence>
<dbReference type="EC" id="4.2.99.18" evidence="15"/>
<evidence type="ECO:0000256" key="2">
    <source>
        <dbReference type="ARBA" id="ARBA00009409"/>
    </source>
</evidence>
<evidence type="ECO:0000256" key="11">
    <source>
        <dbReference type="ARBA" id="ARBA00023239"/>
    </source>
</evidence>
<feature type="domain" description="Formamidopyrimidine-DNA glycosylase catalytic" evidence="17">
    <location>
        <begin position="2"/>
        <end position="112"/>
    </location>
</feature>
<dbReference type="HAMAP" id="MF_00103">
    <property type="entry name" value="Fapy_DNA_glycosyl"/>
    <property type="match status" value="1"/>
</dbReference>
<feature type="binding site" evidence="15">
    <location>
        <position position="109"/>
    </location>
    <ligand>
        <name>DNA</name>
        <dbReference type="ChEBI" id="CHEBI:16991"/>
    </ligand>
</feature>
<dbReference type="PROSITE" id="PS51066">
    <property type="entry name" value="ZF_FPG_2"/>
    <property type="match status" value="1"/>
</dbReference>
<dbReference type="EMBL" id="PIQA01000004">
    <property type="protein sequence ID" value="RUO64589.1"/>
    <property type="molecule type" value="Genomic_DNA"/>
</dbReference>
<dbReference type="InterPro" id="IPR012319">
    <property type="entry name" value="FPG_cat"/>
</dbReference>